<feature type="domain" description="LysM" evidence="2">
    <location>
        <begin position="54"/>
        <end position="101"/>
    </location>
</feature>
<feature type="region of interest" description="Disordered" evidence="1">
    <location>
        <begin position="555"/>
        <end position="578"/>
    </location>
</feature>
<accession>A0ABM9K7P5</accession>
<evidence type="ECO:0000313" key="3">
    <source>
        <dbReference type="EMBL" id="CAJ0818680.1"/>
    </source>
</evidence>
<protein>
    <recommendedName>
        <fullName evidence="2">LysM domain-containing protein</fullName>
    </recommendedName>
</protein>
<dbReference type="InterPro" id="IPR036779">
    <property type="entry name" value="LysM_dom_sf"/>
</dbReference>
<dbReference type="SMART" id="SM00257">
    <property type="entry name" value="LysM"/>
    <property type="match status" value="1"/>
</dbReference>
<dbReference type="Gene3D" id="2.60.40.10">
    <property type="entry name" value="Immunoglobulins"/>
    <property type="match status" value="2"/>
</dbReference>
<dbReference type="Proteomes" id="UP001189757">
    <property type="component" value="Unassembled WGS sequence"/>
</dbReference>
<dbReference type="Gene3D" id="2.60.120.1440">
    <property type="match status" value="1"/>
</dbReference>
<dbReference type="Pfam" id="PF01476">
    <property type="entry name" value="LysM"/>
    <property type="match status" value="1"/>
</dbReference>
<sequence>MAIDSKPHKTMAKQVEMFRRKGLGRAAVVGALVVFGGVWQAAVAQPSGADGSDFLYRVQPGDTLIALADRYLDSVEGWRLLQQRNHVADPYRLQPGSVLRIPFDRIPVVPATAQVVFARDATTADRKPLQAGMKLAEDAQIETGDKGAVTLAFDDGTRVTVPPGSRVALSRVRAFARAGLIDVRVHVKQGEAESNVSPRKTGVGRYEISTPSLVTGVRGTRFRVQASESVSTSSVLEGEVSTKAGRRTQGVKAGFGVQVSGGHLKRAALPAAPKLDAIPDLVQRPCFRATWQPVKGAVAYRAAVARDAALTELSAYQHSKTPGATLCGDEDGDYTLVVQSIDALGLTSPSATRPFTVRLHPEAPYTIQPASGKTYRSGELVFSWATVSDARSYDVEVGDTETFASPVVQQRGQDVRVTKALSAGSWWWRVRSVAEDGKTGPWSDALRFQALDIPPGAVPPASVDAGDDGMLHAHWPALAPELAAAGARTRVQLASEPTFAKPVADIVSDGSEAAIPQPPAGTYYIRTGVDLGDPASVMYAKPQRIDVGAFVGDSSRNPVQSGGGNLLLNDWSGRTNPR</sequence>
<keyword evidence="4" id="KW-1185">Reference proteome</keyword>
<dbReference type="PANTHER" id="PTHR38731">
    <property type="entry name" value="LIPL45-RELATED LIPOPROTEIN-RELATED"/>
    <property type="match status" value="1"/>
</dbReference>
<dbReference type="InterPro" id="IPR016930">
    <property type="entry name" value="UCP029644"/>
</dbReference>
<dbReference type="Pfam" id="PF04773">
    <property type="entry name" value="FecR"/>
    <property type="match status" value="1"/>
</dbReference>
<dbReference type="SUPFAM" id="SSF54106">
    <property type="entry name" value="LysM domain"/>
    <property type="match status" value="1"/>
</dbReference>
<comment type="caution">
    <text evidence="3">The sequence shown here is derived from an EMBL/GenBank/DDBJ whole genome shotgun (WGS) entry which is preliminary data.</text>
</comment>
<reference evidence="3 4" key="1">
    <citation type="submission" date="2023-07" db="EMBL/GenBank/DDBJ databases">
        <authorList>
            <person name="Peeters C."/>
        </authorList>
    </citation>
    <scope>NUCLEOTIDE SEQUENCE [LARGE SCALE GENOMIC DNA]</scope>
    <source>
        <strain evidence="3 4">LMG 18101</strain>
    </source>
</reference>
<dbReference type="Gene3D" id="3.10.350.10">
    <property type="entry name" value="LysM domain"/>
    <property type="match status" value="1"/>
</dbReference>
<dbReference type="InterPro" id="IPR018392">
    <property type="entry name" value="LysM"/>
</dbReference>
<evidence type="ECO:0000256" key="1">
    <source>
        <dbReference type="SAM" id="MobiDB-lite"/>
    </source>
</evidence>
<evidence type="ECO:0000259" key="2">
    <source>
        <dbReference type="PROSITE" id="PS51782"/>
    </source>
</evidence>
<dbReference type="PROSITE" id="PS51782">
    <property type="entry name" value="LYSM"/>
    <property type="match status" value="1"/>
</dbReference>
<proteinExistence type="predicted"/>
<name>A0ABM9K7P5_9RALS</name>
<dbReference type="CDD" id="cd00118">
    <property type="entry name" value="LysM"/>
    <property type="match status" value="1"/>
</dbReference>
<organism evidence="3 4">
    <name type="scientific">Ralstonia flaminis</name>
    <dbReference type="NCBI Taxonomy" id="3058597"/>
    <lineage>
        <taxon>Bacteria</taxon>
        <taxon>Pseudomonadati</taxon>
        <taxon>Pseudomonadota</taxon>
        <taxon>Betaproteobacteria</taxon>
        <taxon>Burkholderiales</taxon>
        <taxon>Burkholderiaceae</taxon>
        <taxon>Ralstonia</taxon>
    </lineage>
</organism>
<evidence type="ECO:0000313" key="4">
    <source>
        <dbReference type="Proteomes" id="UP001189757"/>
    </source>
</evidence>
<dbReference type="InterPro" id="IPR006860">
    <property type="entry name" value="FecR"/>
</dbReference>
<dbReference type="EMBL" id="CATZLL010000012">
    <property type="protein sequence ID" value="CAJ0818680.1"/>
    <property type="molecule type" value="Genomic_DNA"/>
</dbReference>
<dbReference type="InterPro" id="IPR013783">
    <property type="entry name" value="Ig-like_fold"/>
</dbReference>
<dbReference type="PIRSF" id="PIRSF029644">
    <property type="entry name" value="UCP029644"/>
    <property type="match status" value="1"/>
</dbReference>
<gene>
    <name evidence="3" type="ORF">LMG18101_03696</name>
</gene>